<proteinExistence type="predicted"/>
<comment type="caution">
    <text evidence="1">The sequence shown here is derived from an EMBL/GenBank/DDBJ whole genome shotgun (WGS) entry which is preliminary data.</text>
</comment>
<sequence>MDDEDIIDDDAADVLEQVVIDDRDVVATLHLMDRSPPIPQPTKLRGRRLHGVDDRDVRDPDRLAHTAGYDLPPTAATTLIVNSLGSEAITAPSSSAGSSVTQAHPWHKTIDDAFEELGPLVVPTMIWLTAALVGPSVAAPRLGSANTTPPTPST</sequence>
<reference evidence="1 2" key="1">
    <citation type="journal article" date="2019" name="Int. J. Syst. Evol. Microbiol.">
        <title>The Global Catalogue of Microorganisms (GCM) 10K type strain sequencing project: providing services to taxonomists for standard genome sequencing and annotation.</title>
        <authorList>
            <consortium name="The Broad Institute Genomics Platform"/>
            <consortium name="The Broad Institute Genome Sequencing Center for Infectious Disease"/>
            <person name="Wu L."/>
            <person name="Ma J."/>
        </authorList>
    </citation>
    <scope>NUCLEOTIDE SEQUENCE [LARGE SCALE GENOMIC DNA]</scope>
    <source>
        <strain evidence="1 2">JCM 14718</strain>
    </source>
</reference>
<name>A0ABN2FSP6_9ACTN</name>
<evidence type="ECO:0000313" key="2">
    <source>
        <dbReference type="Proteomes" id="UP001500618"/>
    </source>
</evidence>
<keyword evidence="2" id="KW-1185">Reference proteome</keyword>
<gene>
    <name evidence="1" type="ORF">GCM10009765_03700</name>
</gene>
<dbReference type="EMBL" id="BAAANY010000001">
    <property type="protein sequence ID" value="GAA1657431.1"/>
    <property type="molecule type" value="Genomic_DNA"/>
</dbReference>
<organism evidence="1 2">
    <name type="scientific">Fodinicola feengrottensis</name>
    <dbReference type="NCBI Taxonomy" id="435914"/>
    <lineage>
        <taxon>Bacteria</taxon>
        <taxon>Bacillati</taxon>
        <taxon>Actinomycetota</taxon>
        <taxon>Actinomycetes</taxon>
        <taxon>Mycobacteriales</taxon>
        <taxon>Fodinicola</taxon>
    </lineage>
</organism>
<protein>
    <submittedName>
        <fullName evidence="1">Uncharacterized protein</fullName>
    </submittedName>
</protein>
<evidence type="ECO:0000313" key="1">
    <source>
        <dbReference type="EMBL" id="GAA1657431.1"/>
    </source>
</evidence>
<dbReference type="Proteomes" id="UP001500618">
    <property type="component" value="Unassembled WGS sequence"/>
</dbReference>
<dbReference type="RefSeq" id="WP_163568061.1">
    <property type="nucleotide sequence ID" value="NZ_WOTO01000010.1"/>
</dbReference>
<accession>A0ABN2FSP6</accession>